<dbReference type="Proteomes" id="UP001474421">
    <property type="component" value="Unassembled WGS sequence"/>
</dbReference>
<dbReference type="GO" id="GO:0005525">
    <property type="term" value="F:GTP binding"/>
    <property type="evidence" value="ECO:0007669"/>
    <property type="project" value="UniProtKB-KW"/>
</dbReference>
<dbReference type="GO" id="GO:0003924">
    <property type="term" value="F:GTPase activity"/>
    <property type="evidence" value="ECO:0007669"/>
    <property type="project" value="TreeGrafter"/>
</dbReference>
<dbReference type="EMBL" id="JAOTOJ010000011">
    <property type="protein sequence ID" value="KAK9394478.1"/>
    <property type="molecule type" value="Genomic_DNA"/>
</dbReference>
<dbReference type="InterPro" id="IPR007743">
    <property type="entry name" value="Immunity-related_GTPase-like"/>
</dbReference>
<name>A0AAW1AXJ5_CROAD</name>
<reference evidence="6 7" key="1">
    <citation type="journal article" date="2024" name="Proc. Natl. Acad. Sci. U.S.A.">
        <title>The genetic regulatory architecture and epigenomic basis for age-related changes in rattlesnake venom.</title>
        <authorList>
            <person name="Hogan M.P."/>
            <person name="Holding M.L."/>
            <person name="Nystrom G.S."/>
            <person name="Colston T.J."/>
            <person name="Bartlett D.A."/>
            <person name="Mason A.J."/>
            <person name="Ellsworth S.A."/>
            <person name="Rautsaw R.M."/>
            <person name="Lawrence K.C."/>
            <person name="Strickland J.L."/>
            <person name="He B."/>
            <person name="Fraser P."/>
            <person name="Margres M.J."/>
            <person name="Gilbert D.M."/>
            <person name="Gibbs H.L."/>
            <person name="Parkinson C.L."/>
            <person name="Rokyta D.R."/>
        </authorList>
    </citation>
    <scope>NUCLEOTIDE SEQUENCE [LARGE SCALE GENOMIC DNA]</scope>
    <source>
        <strain evidence="6">DRR0105</strain>
    </source>
</reference>
<dbReference type="Gene3D" id="3.40.50.300">
    <property type="entry name" value="P-loop containing nucleotide triphosphate hydrolases"/>
    <property type="match status" value="2"/>
</dbReference>
<dbReference type="GO" id="GO:0016020">
    <property type="term" value="C:membrane"/>
    <property type="evidence" value="ECO:0007669"/>
    <property type="project" value="InterPro"/>
</dbReference>
<feature type="domain" description="IRG-type G" evidence="5">
    <location>
        <begin position="101"/>
        <end position="281"/>
    </location>
</feature>
<protein>
    <submittedName>
        <fullName evidence="6">Interferon-inducible GTPase 5-like</fullName>
    </submittedName>
</protein>
<dbReference type="InterPro" id="IPR051515">
    <property type="entry name" value="IRG"/>
</dbReference>
<evidence type="ECO:0000313" key="7">
    <source>
        <dbReference type="Proteomes" id="UP001474421"/>
    </source>
</evidence>
<comment type="caution">
    <text evidence="6">The sequence shown here is derived from an EMBL/GenBank/DDBJ whole genome shotgun (WGS) entry which is preliminary data.</text>
</comment>
<comment type="similarity">
    <text evidence="1">Belongs to the TRAFAC class dynamin-like GTPase superfamily. IRG family.</text>
</comment>
<proteinExistence type="inferred from homology"/>
<keyword evidence="7" id="KW-1185">Reference proteome</keyword>
<sequence length="461" mass="52824">MCNSKAAEYLKKVQFERYDVFVLIVTDRFTENDAFLAKEIQRRRKKFYFVRSKIDISMEGERRKRNFNMEQTLETIRSYCEDTLKGAAELSTRVFLVSNTHAHIIAVTGLAGAGKSSFVNAFRGVSDEGEEAAKVGPEEKTLEPKAYRHPFIAKITIWDLPEIGTCNFNAEKYLNEVQIDKYDVFVIVASHCFLENEALLAKKIKRKGKMVYYVRTKIDVYIEGARRERNFNEERTLARIKKYCEDGLRGAGDHYARVFLISNHHMHLYDFPTLKHKITTEHPEQKKLVLKLVLQIFSEENLKQKKGKMKARINRDAFVSGTIGAVPIPGPSLLSDIGILLNALRRIRSEFGLNERTLRFLALETEKEYEELRSAVRRTPLVINRELVLSYLSKSSVWMAVSVVELGFDFVPVVGSVFGGVSSFGVTYHFLNKFLDDAMKDAQNVRAKLEESDFQDTPSPS</sequence>
<dbReference type="PANTHER" id="PTHR32341:SF17">
    <property type="entry name" value="IRG-TYPE G DOMAIN-CONTAINING PROTEIN"/>
    <property type="match status" value="1"/>
</dbReference>
<feature type="domain" description="IRG-type G" evidence="5">
    <location>
        <begin position="1"/>
        <end position="99"/>
    </location>
</feature>
<keyword evidence="3" id="KW-0378">Hydrolase</keyword>
<evidence type="ECO:0000256" key="3">
    <source>
        <dbReference type="ARBA" id="ARBA00022801"/>
    </source>
</evidence>
<organism evidence="6 7">
    <name type="scientific">Crotalus adamanteus</name>
    <name type="common">Eastern diamondback rattlesnake</name>
    <dbReference type="NCBI Taxonomy" id="8729"/>
    <lineage>
        <taxon>Eukaryota</taxon>
        <taxon>Metazoa</taxon>
        <taxon>Chordata</taxon>
        <taxon>Craniata</taxon>
        <taxon>Vertebrata</taxon>
        <taxon>Euteleostomi</taxon>
        <taxon>Lepidosauria</taxon>
        <taxon>Squamata</taxon>
        <taxon>Bifurcata</taxon>
        <taxon>Unidentata</taxon>
        <taxon>Episquamata</taxon>
        <taxon>Toxicofera</taxon>
        <taxon>Serpentes</taxon>
        <taxon>Colubroidea</taxon>
        <taxon>Viperidae</taxon>
        <taxon>Crotalinae</taxon>
        <taxon>Crotalus</taxon>
    </lineage>
</organism>
<dbReference type="FunFam" id="3.40.50.300:FF:000541">
    <property type="entry name" value="Immunity related GTPase M"/>
    <property type="match status" value="1"/>
</dbReference>
<dbReference type="PROSITE" id="PS51716">
    <property type="entry name" value="G_IRG"/>
    <property type="match status" value="2"/>
</dbReference>
<dbReference type="AlphaFoldDB" id="A0AAW1AXJ5"/>
<evidence type="ECO:0000313" key="6">
    <source>
        <dbReference type="EMBL" id="KAK9394478.1"/>
    </source>
</evidence>
<dbReference type="Pfam" id="PF05049">
    <property type="entry name" value="IIGP"/>
    <property type="match status" value="2"/>
</dbReference>
<evidence type="ECO:0000259" key="5">
    <source>
        <dbReference type="PROSITE" id="PS51716"/>
    </source>
</evidence>
<gene>
    <name evidence="6" type="ORF">NXF25_015006</name>
</gene>
<keyword evidence="4" id="KW-0342">GTP-binding</keyword>
<dbReference type="PANTHER" id="PTHR32341">
    <property type="entry name" value="INTERFERON-INDUCIBLE GTPASE"/>
    <property type="match status" value="1"/>
</dbReference>
<keyword evidence="2" id="KW-0547">Nucleotide-binding</keyword>
<accession>A0AAW1AXJ5</accession>
<evidence type="ECO:0000256" key="4">
    <source>
        <dbReference type="ARBA" id="ARBA00023134"/>
    </source>
</evidence>
<evidence type="ECO:0000256" key="1">
    <source>
        <dbReference type="ARBA" id="ARBA00005429"/>
    </source>
</evidence>
<dbReference type="InterPro" id="IPR030385">
    <property type="entry name" value="G_IRG_dom"/>
</dbReference>
<evidence type="ECO:0000256" key="2">
    <source>
        <dbReference type="ARBA" id="ARBA00022741"/>
    </source>
</evidence>
<dbReference type="SUPFAM" id="SSF52540">
    <property type="entry name" value="P-loop containing nucleoside triphosphate hydrolases"/>
    <property type="match status" value="2"/>
</dbReference>
<dbReference type="InterPro" id="IPR027417">
    <property type="entry name" value="P-loop_NTPase"/>
</dbReference>